<dbReference type="SUPFAM" id="SSF101898">
    <property type="entry name" value="NHL repeat"/>
    <property type="match status" value="1"/>
</dbReference>
<dbReference type="AlphaFoldDB" id="A0AAR5P2J8"/>
<dbReference type="PANTHER" id="PTHR15496">
    <property type="entry name" value="GENERAL TRANSCRIPTION FACTOR 3C POLYPEPTIDE 4 FAMILY"/>
    <property type="match status" value="1"/>
</dbReference>
<dbReference type="EnsemblMetazoa" id="XM_019899799.1">
    <property type="protein sequence ID" value="XP_019755358.1"/>
    <property type="gene ID" value="LOC109534218"/>
</dbReference>
<protein>
    <recommendedName>
        <fullName evidence="1">Transcription factor IIIC 90kDa subunit N-terminal domain-containing protein</fullName>
    </recommendedName>
</protein>
<evidence type="ECO:0000313" key="2">
    <source>
        <dbReference type="EnsemblMetazoa" id="XP_019755358.1"/>
    </source>
</evidence>
<proteinExistence type="predicted"/>
<accession>A0AAR5P2J8</accession>
<dbReference type="PANTHER" id="PTHR15496:SF2">
    <property type="entry name" value="GENERAL TRANSCRIPTION FACTOR 3C POLYPEPTIDE 4"/>
    <property type="match status" value="1"/>
</dbReference>
<feature type="domain" description="Transcription factor IIIC 90kDa subunit N-terminal" evidence="1">
    <location>
        <begin position="26"/>
        <end position="414"/>
    </location>
</feature>
<evidence type="ECO:0000313" key="3">
    <source>
        <dbReference type="Proteomes" id="UP000019118"/>
    </source>
</evidence>
<dbReference type="Pfam" id="PF12657">
    <property type="entry name" value="TFIIIC_delta"/>
    <property type="match status" value="1"/>
</dbReference>
<dbReference type="InterPro" id="IPR015943">
    <property type="entry name" value="WD40/YVTN_repeat-like_dom_sf"/>
</dbReference>
<dbReference type="GO" id="GO:0006384">
    <property type="term" value="P:transcription initiation at RNA polymerase III promoter"/>
    <property type="evidence" value="ECO:0007669"/>
    <property type="project" value="InterPro"/>
</dbReference>
<dbReference type="GO" id="GO:0004402">
    <property type="term" value="F:histone acetyltransferase activity"/>
    <property type="evidence" value="ECO:0007669"/>
    <property type="project" value="InterPro"/>
</dbReference>
<dbReference type="Gene3D" id="2.130.10.10">
    <property type="entry name" value="YVTN repeat-like/Quinoprotein amine dehydrogenase"/>
    <property type="match status" value="1"/>
</dbReference>
<name>A0AAR5P2J8_DENPD</name>
<evidence type="ECO:0000259" key="1">
    <source>
        <dbReference type="Pfam" id="PF12657"/>
    </source>
</evidence>
<dbReference type="InterPro" id="IPR024761">
    <property type="entry name" value="TFIIIC_delta_N"/>
</dbReference>
<reference evidence="3" key="1">
    <citation type="journal article" date="2013" name="Genome Biol.">
        <title>Draft genome of the mountain pine beetle, Dendroctonus ponderosae Hopkins, a major forest pest.</title>
        <authorList>
            <person name="Keeling C.I."/>
            <person name="Yuen M.M."/>
            <person name="Liao N.Y."/>
            <person name="Docking T.R."/>
            <person name="Chan S.K."/>
            <person name="Taylor G.A."/>
            <person name="Palmquist D.L."/>
            <person name="Jackman S.D."/>
            <person name="Nguyen A."/>
            <person name="Li M."/>
            <person name="Henderson H."/>
            <person name="Janes J.K."/>
            <person name="Zhao Y."/>
            <person name="Pandoh P."/>
            <person name="Moore R."/>
            <person name="Sperling F.A."/>
            <person name="Huber D.P."/>
            <person name="Birol I."/>
            <person name="Jones S.J."/>
            <person name="Bohlmann J."/>
        </authorList>
    </citation>
    <scope>NUCLEOTIDE SEQUENCE</scope>
</reference>
<organism evidence="2 3">
    <name type="scientific">Dendroctonus ponderosae</name>
    <name type="common">Mountain pine beetle</name>
    <dbReference type="NCBI Taxonomy" id="77166"/>
    <lineage>
        <taxon>Eukaryota</taxon>
        <taxon>Metazoa</taxon>
        <taxon>Ecdysozoa</taxon>
        <taxon>Arthropoda</taxon>
        <taxon>Hexapoda</taxon>
        <taxon>Insecta</taxon>
        <taxon>Pterygota</taxon>
        <taxon>Neoptera</taxon>
        <taxon>Endopterygota</taxon>
        <taxon>Coleoptera</taxon>
        <taxon>Polyphaga</taxon>
        <taxon>Cucujiformia</taxon>
        <taxon>Curculionidae</taxon>
        <taxon>Scolytinae</taxon>
        <taxon>Dendroctonus</taxon>
    </lineage>
</organism>
<reference evidence="2" key="2">
    <citation type="submission" date="2024-08" db="UniProtKB">
        <authorList>
            <consortium name="EnsemblMetazoa"/>
        </authorList>
    </citation>
    <scope>IDENTIFICATION</scope>
</reference>
<dbReference type="Proteomes" id="UP000019118">
    <property type="component" value="Unassembled WGS sequence"/>
</dbReference>
<dbReference type="GO" id="GO:0000127">
    <property type="term" value="C:transcription factor TFIIIC complex"/>
    <property type="evidence" value="ECO:0007669"/>
    <property type="project" value="InterPro"/>
</dbReference>
<sequence>MPANLRLLDSFKLTGHLETNFACALSEDERVFVTSDIGIYIIKQTLNLSDVWPCYSCQKYFLKPSDYAVCDNVDIDLNSFVHQLPKDILSESALCVGLTQNLNCATPVIPSVLTAEWSAANLINDNVGCLLGLLTNLGSMELYMRTVSESNQTEYQLVLNLSDEILNRRKKDFVYSNKLPAAQKMRELKKRVEYISPLTFTWSHTFKHNGRSCACIFLGHYYGNISVWRIYQFENVVKCDFLHRYASDSLSNISSLCWHPTSAHTGALCVGDSAGRVAVLRVDDLDKTECSIGSETVFYSDTDKKIDKLTVMNLETHSILVAVKQSHLLLYALDLGGHLCDFTVHNVHNYYITGLNQDNNVIQVLTFTGPFKQLILSVNANKIEITEQEIAVKSEISGYITHGFTVSHNRVLYCMVFGPCRLQNSIKGKQFINFLLFHDTNLNPLKLLKENRSGSLRTFRDCFEALRLICVKEQRFPWLGLDYNIDLDKESLVELKTLRLLAKISETVFSVIKRVVSYDIKPFILLHYLVDTKLVLQRLAQLLKDCADGKHLTVFQLRSMDVQVFFLKEVVNNGILLKTQVGKNFIREISHILAIANDLVFPEAEECKFCGEKILGITCLPPHADSRCVFTMMPIFFTPAFQCQICQTLVHNEADIQMAICPYCDYPMDKISIRPSIERRISDIEADFKDSLVDSRCASDCIRDNKDVISELYADIEHNDFAVVRVSDDEDDYSESDLKTMYFKLANLSVADVANADSLDVNGDTDKAVSR</sequence>
<dbReference type="InterPro" id="IPR044230">
    <property type="entry name" value="GTF3C4"/>
</dbReference>
<keyword evidence="3" id="KW-1185">Reference proteome</keyword>